<reference evidence="1 2" key="1">
    <citation type="submission" date="2019-05" db="EMBL/GenBank/DDBJ databases">
        <title>Genomes sequences of two Nocardia cyriacigeorgica environmental isolates, type strains Nocardia asteroides ATCC 19247 and Nocardia cyriacigeorgica DSM 44484.</title>
        <authorList>
            <person name="Vautrin F."/>
            <person name="Bergeron E."/>
            <person name="Dubost A."/>
            <person name="Abrouk D."/>
            <person name="Rodriguez Nava V."/>
            <person name="Pujic P."/>
        </authorList>
    </citation>
    <scope>NUCLEOTIDE SEQUENCE [LARGE SCALE GENOMIC DNA]</scope>
    <source>
        <strain evidence="1 2">EML 1456</strain>
    </source>
</reference>
<proteinExistence type="predicted"/>
<gene>
    <name evidence="1" type="ORF">FEK35_14405</name>
</gene>
<evidence type="ECO:0000313" key="1">
    <source>
        <dbReference type="EMBL" id="TLG09817.1"/>
    </source>
</evidence>
<evidence type="ECO:0000313" key="2">
    <source>
        <dbReference type="Proteomes" id="UP000308349"/>
    </source>
</evidence>
<dbReference type="AlphaFoldDB" id="A0A5R8PDW9"/>
<accession>A0A5R8PDW9</accession>
<protein>
    <submittedName>
        <fullName evidence="1">Uncharacterized protein</fullName>
    </submittedName>
</protein>
<organism evidence="1 2">
    <name type="scientific">Nocardia cyriacigeorgica</name>
    <dbReference type="NCBI Taxonomy" id="135487"/>
    <lineage>
        <taxon>Bacteria</taxon>
        <taxon>Bacillati</taxon>
        <taxon>Actinomycetota</taxon>
        <taxon>Actinomycetes</taxon>
        <taxon>Mycobacteriales</taxon>
        <taxon>Nocardiaceae</taxon>
        <taxon>Nocardia</taxon>
    </lineage>
</organism>
<comment type="caution">
    <text evidence="1">The sequence shown here is derived from an EMBL/GenBank/DDBJ whole genome shotgun (WGS) entry which is preliminary data.</text>
</comment>
<sequence>MITATLIVATLGLVRRLRRREGSGVAADSVAEQRDSRWWRSGRVAASAGMLSGASLTAAAYVAC</sequence>
<name>A0A5R8PDW9_9NOCA</name>
<dbReference type="EMBL" id="VBUU01000013">
    <property type="protein sequence ID" value="TLG09817.1"/>
    <property type="molecule type" value="Genomic_DNA"/>
</dbReference>
<dbReference type="Proteomes" id="UP000308349">
    <property type="component" value="Unassembled WGS sequence"/>
</dbReference>
<dbReference type="RefSeq" id="WP_138456603.1">
    <property type="nucleotide sequence ID" value="NZ_VBUU01000013.1"/>
</dbReference>